<dbReference type="Pfam" id="PF19404">
    <property type="entry name" value="DUF5977"/>
    <property type="match status" value="1"/>
</dbReference>
<feature type="domain" description="DUF5977" evidence="3">
    <location>
        <begin position="216"/>
        <end position="274"/>
    </location>
</feature>
<comment type="caution">
    <text evidence="4">The sequence shown here is derived from an EMBL/GenBank/DDBJ whole genome shotgun (WGS) entry which is preliminary data.</text>
</comment>
<dbReference type="Gene3D" id="2.60.120.260">
    <property type="entry name" value="Galactose-binding domain-like"/>
    <property type="match status" value="1"/>
</dbReference>
<dbReference type="AlphaFoldDB" id="A0A9X2XNN7"/>
<proteinExistence type="predicted"/>
<reference evidence="4" key="1">
    <citation type="submission" date="2022-09" db="EMBL/GenBank/DDBJ databases">
        <authorList>
            <person name="Yuan C."/>
            <person name="Ke Z."/>
        </authorList>
    </citation>
    <scope>NUCLEOTIDE SEQUENCE</scope>
    <source>
        <strain evidence="4">LB-8</strain>
    </source>
</reference>
<dbReference type="InterPro" id="IPR046020">
    <property type="entry name" value="DUF5977"/>
</dbReference>
<evidence type="ECO:0000313" key="5">
    <source>
        <dbReference type="Proteomes" id="UP001155483"/>
    </source>
</evidence>
<dbReference type="InterPro" id="IPR008979">
    <property type="entry name" value="Galactose-bd-like_sf"/>
</dbReference>
<evidence type="ECO:0000313" key="4">
    <source>
        <dbReference type="EMBL" id="MCU7549223.1"/>
    </source>
</evidence>
<dbReference type="Proteomes" id="UP001155483">
    <property type="component" value="Unassembled WGS sequence"/>
</dbReference>
<keyword evidence="1" id="KW-0378">Hydrolase</keyword>
<gene>
    <name evidence="4" type="ORF">OCK74_08855</name>
</gene>
<dbReference type="SUPFAM" id="SSF49785">
    <property type="entry name" value="Galactose-binding domain-like"/>
    <property type="match status" value="1"/>
</dbReference>
<evidence type="ECO:0000256" key="1">
    <source>
        <dbReference type="ARBA" id="ARBA00022801"/>
    </source>
</evidence>
<evidence type="ECO:0000259" key="2">
    <source>
        <dbReference type="Pfam" id="PF02018"/>
    </source>
</evidence>
<sequence length="369" mass="41461">MAQAVNAKANDLFFDSYEESDTWNGVVLDNTKAHAGRYSARLDNSSGGEIVRHSTQWLNVTLSAPTKFKYSGWVYSNGPSADIYFFMKRANETGYYSYVDGVRTTTTGKWVLVEGEFTVPADVTQLNIRIDNNEYGTVWFDDIRLHPSASQMTTFTYDPLVGMTSQSDINNRITYFEYDGFGRLSLVRDDNKNILKRYCYNYLGQPGDCGEQPTQWGNEPINDYYYSNYCGSQTPEPYMVSVSSGMFTSLISQQDANNQAVQYAQQQADLLGGCQSLLTLTYSNYYNAYGYTVELYNNSTGNSYFFEVGYGSGTLGDIPAGNYNIYFNSPYDSNYRTFSAGCYYSTSGYGGANLYSVDLNASCNNLEIY</sequence>
<protein>
    <submittedName>
        <fullName evidence="4">Carbohydrate binding domain-containing protein</fullName>
    </submittedName>
</protein>
<organism evidence="4 5">
    <name type="scientific">Paraflavisolibacter caeni</name>
    <dbReference type="NCBI Taxonomy" id="2982496"/>
    <lineage>
        <taxon>Bacteria</taxon>
        <taxon>Pseudomonadati</taxon>
        <taxon>Bacteroidota</taxon>
        <taxon>Chitinophagia</taxon>
        <taxon>Chitinophagales</taxon>
        <taxon>Chitinophagaceae</taxon>
        <taxon>Paraflavisolibacter</taxon>
    </lineage>
</organism>
<dbReference type="Pfam" id="PF02018">
    <property type="entry name" value="CBM_4_9"/>
    <property type="match status" value="1"/>
</dbReference>
<keyword evidence="5" id="KW-1185">Reference proteome</keyword>
<name>A0A9X2XNN7_9BACT</name>
<reference evidence="4" key="2">
    <citation type="submission" date="2023-04" db="EMBL/GenBank/DDBJ databases">
        <title>Paracnuella aquatica gen. nov., sp. nov., a member of the family Chitinophagaceae isolated from a hot spring.</title>
        <authorList>
            <person name="Wang C."/>
        </authorList>
    </citation>
    <scope>NUCLEOTIDE SEQUENCE</scope>
    <source>
        <strain evidence="4">LB-8</strain>
    </source>
</reference>
<accession>A0A9X2XNN7</accession>
<dbReference type="GO" id="GO:0016798">
    <property type="term" value="F:hydrolase activity, acting on glycosyl bonds"/>
    <property type="evidence" value="ECO:0007669"/>
    <property type="project" value="InterPro"/>
</dbReference>
<dbReference type="InterPro" id="IPR003305">
    <property type="entry name" value="CenC_carb-bd"/>
</dbReference>
<evidence type="ECO:0000259" key="3">
    <source>
        <dbReference type="Pfam" id="PF19404"/>
    </source>
</evidence>
<dbReference type="EMBL" id="JAOTIF010000004">
    <property type="protein sequence ID" value="MCU7549223.1"/>
    <property type="molecule type" value="Genomic_DNA"/>
</dbReference>
<feature type="domain" description="CBM-cenC" evidence="2">
    <location>
        <begin position="24"/>
        <end position="130"/>
    </location>
</feature>